<dbReference type="Gene3D" id="2.70.70.10">
    <property type="entry name" value="Glucose Permease (Domain IIA)"/>
    <property type="match status" value="1"/>
</dbReference>
<dbReference type="Proteomes" id="UP000267841">
    <property type="component" value="Unassembled WGS sequence"/>
</dbReference>
<evidence type="ECO:0000313" key="3">
    <source>
        <dbReference type="Proteomes" id="UP000267841"/>
    </source>
</evidence>
<dbReference type="Pfam" id="PF01551">
    <property type="entry name" value="Peptidase_M23"/>
    <property type="match status" value="1"/>
</dbReference>
<feature type="domain" description="LysM" evidence="1">
    <location>
        <begin position="87"/>
        <end position="130"/>
    </location>
</feature>
<dbReference type="GO" id="GO:0008932">
    <property type="term" value="F:lytic endotransglycosylase activity"/>
    <property type="evidence" value="ECO:0007669"/>
    <property type="project" value="TreeGrafter"/>
</dbReference>
<reference evidence="2 3" key="1">
    <citation type="submission" date="2018-10" db="EMBL/GenBank/DDBJ databases">
        <title>Genomic Encyclopedia of Archaeal and Bacterial Type Strains, Phase II (KMG-II): from individual species to whole genera.</title>
        <authorList>
            <person name="Goeker M."/>
        </authorList>
    </citation>
    <scope>NUCLEOTIDE SEQUENCE [LARGE SCALE GENOMIC DNA]</scope>
    <source>
        <strain evidence="2 3">DSM 16510</strain>
    </source>
</reference>
<dbReference type="PANTHER" id="PTHR33734">
    <property type="entry name" value="LYSM DOMAIN-CONTAINING GPI-ANCHORED PROTEIN 2"/>
    <property type="match status" value="1"/>
</dbReference>
<organism evidence="2 3">
    <name type="scientific">Hydrogenivirga caldilitoris</name>
    <dbReference type="NCBI Taxonomy" id="246264"/>
    <lineage>
        <taxon>Bacteria</taxon>
        <taxon>Pseudomonadati</taxon>
        <taxon>Aquificota</taxon>
        <taxon>Aquificia</taxon>
        <taxon>Aquificales</taxon>
        <taxon>Aquificaceae</taxon>
        <taxon>Hydrogenivirga</taxon>
    </lineage>
</organism>
<dbReference type="EMBL" id="RCCJ01000001">
    <property type="protein sequence ID" value="RLJ71437.1"/>
    <property type="molecule type" value="Genomic_DNA"/>
</dbReference>
<dbReference type="CDD" id="cd12797">
    <property type="entry name" value="M23_peptidase"/>
    <property type="match status" value="1"/>
</dbReference>
<dbReference type="PROSITE" id="PS51782">
    <property type="entry name" value="LYSM"/>
    <property type="match status" value="3"/>
</dbReference>
<dbReference type="RefSeq" id="WP_121012823.1">
    <property type="nucleotide sequence ID" value="NZ_RCCJ01000001.1"/>
</dbReference>
<dbReference type="InterPro" id="IPR016047">
    <property type="entry name" value="M23ase_b-sheet_dom"/>
</dbReference>
<dbReference type="CDD" id="cd00118">
    <property type="entry name" value="LysM"/>
    <property type="match status" value="3"/>
</dbReference>
<dbReference type="InterPro" id="IPR011055">
    <property type="entry name" value="Dup_hybrid_motif"/>
</dbReference>
<gene>
    <name evidence="2" type="ORF">BCF55_1739</name>
</gene>
<keyword evidence="3" id="KW-1185">Reference proteome</keyword>
<dbReference type="OrthoDB" id="9810477at2"/>
<evidence type="ECO:0000313" key="2">
    <source>
        <dbReference type="EMBL" id="RLJ71437.1"/>
    </source>
</evidence>
<dbReference type="PANTHER" id="PTHR33734:SF22">
    <property type="entry name" value="MEMBRANE-BOUND LYTIC MUREIN TRANSGLYCOSYLASE D"/>
    <property type="match status" value="1"/>
</dbReference>
<dbReference type="InterPro" id="IPR018392">
    <property type="entry name" value="LysM"/>
</dbReference>
<comment type="caution">
    <text evidence="2">The sequence shown here is derived from an EMBL/GenBank/DDBJ whole genome shotgun (WGS) entry which is preliminary data.</text>
</comment>
<proteinExistence type="predicted"/>
<keyword evidence="2" id="KW-0378">Hydrolase</keyword>
<dbReference type="SUPFAM" id="SSF51261">
    <property type="entry name" value="Duplicated hybrid motif"/>
    <property type="match status" value="1"/>
</dbReference>
<accession>A0A497XR08</accession>
<dbReference type="SMART" id="SM00257">
    <property type="entry name" value="LysM"/>
    <property type="match status" value="3"/>
</dbReference>
<dbReference type="SUPFAM" id="SSF54106">
    <property type="entry name" value="LysM domain"/>
    <property type="match status" value="1"/>
</dbReference>
<dbReference type="InterPro" id="IPR036779">
    <property type="entry name" value="LysM_dom_sf"/>
</dbReference>
<dbReference type="Gene3D" id="3.10.350.10">
    <property type="entry name" value="LysM domain"/>
    <property type="match status" value="3"/>
</dbReference>
<evidence type="ECO:0000259" key="1">
    <source>
        <dbReference type="PROSITE" id="PS51782"/>
    </source>
</evidence>
<feature type="domain" description="LysM" evidence="1">
    <location>
        <begin position="25"/>
        <end position="70"/>
    </location>
</feature>
<dbReference type="AlphaFoldDB" id="A0A497XR08"/>
<feature type="domain" description="LysM" evidence="1">
    <location>
        <begin position="152"/>
        <end position="195"/>
    </location>
</feature>
<name>A0A497XR08_9AQUI</name>
<protein>
    <submittedName>
        <fullName evidence="2">Murein DD-endopeptidase MepM/ murein hydrolase activator NlpD</fullName>
    </submittedName>
</protein>
<dbReference type="GO" id="GO:0016787">
    <property type="term" value="F:hydrolase activity"/>
    <property type="evidence" value="ECO:0007669"/>
    <property type="project" value="UniProtKB-KW"/>
</dbReference>
<sequence length="328" mass="36977">MNLLLVLIFAISLLPTEGNAAKCRLYHKVKPGESLWSVADRYNMYIEDILRANPKLDKKKFLRVGQRLCIPYKGRSPQKKSSPTNYTIYVVKRGDSLKEIAQKFGVNWRDIKAANRLRSNTIFVGQKLKIPTSEEKSAETSKTYRRGEVVYIKYRVRRGDSLQRIAQKFGVNWRDIKAANRLRSDVIRVGQLIKVPVPKKAFERKYIDKPKIDIAFLPVDGKVEEGSRGVDIYASCGEKVRAVDSGKVIYSGDDLSTYGNMVIVEHAGYLSIYAYNMQNLVDRGDNVAKGEVIGKVGLKPGSGKCALHFEVRTKDGAVLNPLEYLGKK</sequence>
<dbReference type="Pfam" id="PF01476">
    <property type="entry name" value="LysM"/>
    <property type="match status" value="3"/>
</dbReference>